<dbReference type="AlphaFoldDB" id="A0A229SBC1"/>
<evidence type="ECO:0008006" key="3">
    <source>
        <dbReference type="Google" id="ProtNLM"/>
    </source>
</evidence>
<dbReference type="OrthoDB" id="793003at2"/>
<protein>
    <recommendedName>
        <fullName evidence="3">2'-5' RNA ligase</fullName>
    </recommendedName>
</protein>
<dbReference type="InterPro" id="IPR009097">
    <property type="entry name" value="Cyclic_Pdiesterase"/>
</dbReference>
<dbReference type="Pfam" id="PF13563">
    <property type="entry name" value="2_5_RNA_ligase2"/>
    <property type="match status" value="1"/>
</dbReference>
<gene>
    <name evidence="1" type="ORF">CFP71_14615</name>
</gene>
<evidence type="ECO:0000313" key="1">
    <source>
        <dbReference type="EMBL" id="OXM56160.1"/>
    </source>
</evidence>
<sequence length="173" mass="18829">MAGLPLVVTATVDMDTQEYWDRLRRTWFPPDRLKVGAHITLFHALPGDHLDSVGADCAVLASETSRFTLAVTGVRSLGSGVALVLDSPELVSVHSGLRSRWLRWLTPQDRQPLMPHVTVQNKVGAATAAATLATLRQEITPSTARVTGLAVWRYLGGPWEPISRHEFSGTVPA</sequence>
<dbReference type="Proteomes" id="UP000215223">
    <property type="component" value="Unassembled WGS sequence"/>
</dbReference>
<name>A0A229SBC1_9PSEU</name>
<dbReference type="SUPFAM" id="SSF55144">
    <property type="entry name" value="LigT-like"/>
    <property type="match status" value="1"/>
</dbReference>
<organism evidence="1 2">
    <name type="scientific">Amycolatopsis thailandensis</name>
    <dbReference type="NCBI Taxonomy" id="589330"/>
    <lineage>
        <taxon>Bacteria</taxon>
        <taxon>Bacillati</taxon>
        <taxon>Actinomycetota</taxon>
        <taxon>Actinomycetes</taxon>
        <taxon>Pseudonocardiales</taxon>
        <taxon>Pseudonocardiaceae</taxon>
        <taxon>Amycolatopsis</taxon>
    </lineage>
</organism>
<proteinExistence type="predicted"/>
<dbReference type="EMBL" id="NMQT01000051">
    <property type="protein sequence ID" value="OXM56160.1"/>
    <property type="molecule type" value="Genomic_DNA"/>
</dbReference>
<keyword evidence="2" id="KW-1185">Reference proteome</keyword>
<reference evidence="1 2" key="1">
    <citation type="submission" date="2017-07" db="EMBL/GenBank/DDBJ databases">
        <title>Amycolatopsis thailandensis Genome sequencing and assembly.</title>
        <authorList>
            <person name="Kaur N."/>
            <person name="Mayilraj S."/>
        </authorList>
    </citation>
    <scope>NUCLEOTIDE SEQUENCE [LARGE SCALE GENOMIC DNA]</scope>
    <source>
        <strain evidence="1 2">JCM 16380</strain>
    </source>
</reference>
<accession>A0A229SBC1</accession>
<evidence type="ECO:0000313" key="2">
    <source>
        <dbReference type="Proteomes" id="UP000215223"/>
    </source>
</evidence>
<comment type="caution">
    <text evidence="1">The sequence shown here is derived from an EMBL/GenBank/DDBJ whole genome shotgun (WGS) entry which is preliminary data.</text>
</comment>
<dbReference type="Gene3D" id="3.90.1140.10">
    <property type="entry name" value="Cyclic phosphodiesterase"/>
    <property type="match status" value="1"/>
</dbReference>